<keyword evidence="4 7" id="KW-1133">Transmembrane helix</keyword>
<name>A0AB34K4R3_PRYPA</name>
<keyword evidence="5" id="KW-0406">Ion transport</keyword>
<dbReference type="AlphaFoldDB" id="A0AB34K4R3"/>
<keyword evidence="6 7" id="KW-0472">Membrane</keyword>
<protein>
    <recommendedName>
        <fullName evidence="11">Bestrophin homolog</fullName>
    </recommendedName>
</protein>
<evidence type="ECO:0000256" key="8">
    <source>
        <dbReference type="SAM" id="SignalP"/>
    </source>
</evidence>
<evidence type="ECO:0000313" key="9">
    <source>
        <dbReference type="EMBL" id="KAL1529503.1"/>
    </source>
</evidence>
<comment type="subcellular location">
    <subcellularLocation>
        <location evidence="1">Membrane</location>
        <topology evidence="1">Multi-pass membrane protein</topology>
    </subcellularLocation>
</comment>
<dbReference type="GO" id="GO:0005254">
    <property type="term" value="F:chloride channel activity"/>
    <property type="evidence" value="ECO:0007669"/>
    <property type="project" value="InterPro"/>
</dbReference>
<evidence type="ECO:0000256" key="6">
    <source>
        <dbReference type="ARBA" id="ARBA00023136"/>
    </source>
</evidence>
<evidence type="ECO:0000256" key="3">
    <source>
        <dbReference type="ARBA" id="ARBA00022692"/>
    </source>
</evidence>
<feature type="chain" id="PRO_5044227844" description="Bestrophin homolog" evidence="8">
    <location>
        <begin position="16"/>
        <end position="448"/>
    </location>
</feature>
<evidence type="ECO:0000256" key="4">
    <source>
        <dbReference type="ARBA" id="ARBA00022989"/>
    </source>
</evidence>
<keyword evidence="3 7" id="KW-0812">Transmembrane</keyword>
<evidence type="ECO:0000256" key="5">
    <source>
        <dbReference type="ARBA" id="ARBA00023065"/>
    </source>
</evidence>
<keyword evidence="2" id="KW-0813">Transport</keyword>
<sequence length="448" mass="50273">MRRLALPVLLATATARPTLVRSEWKGASSPEADGDDGKVNLVLDQLAYRSASQGPVMPAELEPASKDDYDEIDSVIERACRTHGWAPVIPQYKRSMQWAWQQWEYTIAERLWKSACYNMLVPLLLLLATHWAHPGMAWWYLPKTHSLYEPFVAISHGWNYLLTLATFVTTFFVGHSHDFWRKSYSLTRSVQGRLNDIGLLCATHACRQDGQLTDEATQFLEDTARNLRLMHCLFYADVCYRKVGTTQPQASSMGSIRMLLSFDRVARTAPGLVRLRDRGMITDREYDTLVSLGLPPARWYLVVLEWVVARIASATRKGILVGGSGFEKQVLEKCCDLRAACMTIPDELAARMPLAYVHFTHCLVDILLLIAPFGLFANLGCFSIPMTGLFALFYRGLLELSKSFLDPFGNRRVSISGLSADINIDCLIGETNAGSLVWPQGAKLVPFD</sequence>
<dbReference type="InterPro" id="IPR044669">
    <property type="entry name" value="YneE/VCCN1/2-like"/>
</dbReference>
<accession>A0AB34K4R3</accession>
<comment type="caution">
    <text evidence="9">The sequence shown here is derived from an EMBL/GenBank/DDBJ whole genome shotgun (WGS) entry which is preliminary data.</text>
</comment>
<feature type="transmembrane region" description="Helical" evidence="7">
    <location>
        <begin position="366"/>
        <end position="394"/>
    </location>
</feature>
<gene>
    <name evidence="9" type="ORF">AB1Y20_000449</name>
</gene>
<evidence type="ECO:0000313" key="10">
    <source>
        <dbReference type="Proteomes" id="UP001515480"/>
    </source>
</evidence>
<evidence type="ECO:0000256" key="1">
    <source>
        <dbReference type="ARBA" id="ARBA00004141"/>
    </source>
</evidence>
<keyword evidence="8" id="KW-0732">Signal</keyword>
<reference evidence="9 10" key="1">
    <citation type="journal article" date="2024" name="Science">
        <title>Giant polyketide synthase enzymes in the biosynthesis of giant marine polyether toxins.</title>
        <authorList>
            <person name="Fallon T.R."/>
            <person name="Shende V.V."/>
            <person name="Wierzbicki I.H."/>
            <person name="Pendleton A.L."/>
            <person name="Watervoot N.F."/>
            <person name="Auber R.P."/>
            <person name="Gonzalez D.J."/>
            <person name="Wisecaver J.H."/>
            <person name="Moore B.S."/>
        </authorList>
    </citation>
    <scope>NUCLEOTIDE SEQUENCE [LARGE SCALE GENOMIC DNA]</scope>
    <source>
        <strain evidence="9 10">12B1</strain>
    </source>
</reference>
<dbReference type="Proteomes" id="UP001515480">
    <property type="component" value="Unassembled WGS sequence"/>
</dbReference>
<evidence type="ECO:0008006" key="11">
    <source>
        <dbReference type="Google" id="ProtNLM"/>
    </source>
</evidence>
<feature type="signal peptide" evidence="8">
    <location>
        <begin position="1"/>
        <end position="15"/>
    </location>
</feature>
<dbReference type="GO" id="GO:0016020">
    <property type="term" value="C:membrane"/>
    <property type="evidence" value="ECO:0007669"/>
    <property type="project" value="UniProtKB-SubCell"/>
</dbReference>
<dbReference type="Pfam" id="PF25539">
    <property type="entry name" value="Bestrophin_2"/>
    <property type="match status" value="1"/>
</dbReference>
<dbReference type="EMBL" id="JBGBPQ010000001">
    <property type="protein sequence ID" value="KAL1529503.1"/>
    <property type="molecule type" value="Genomic_DNA"/>
</dbReference>
<evidence type="ECO:0000256" key="2">
    <source>
        <dbReference type="ARBA" id="ARBA00022448"/>
    </source>
</evidence>
<evidence type="ECO:0000256" key="7">
    <source>
        <dbReference type="SAM" id="Phobius"/>
    </source>
</evidence>
<proteinExistence type="predicted"/>
<organism evidence="9 10">
    <name type="scientific">Prymnesium parvum</name>
    <name type="common">Toxic golden alga</name>
    <dbReference type="NCBI Taxonomy" id="97485"/>
    <lineage>
        <taxon>Eukaryota</taxon>
        <taxon>Haptista</taxon>
        <taxon>Haptophyta</taxon>
        <taxon>Prymnesiophyceae</taxon>
        <taxon>Prymnesiales</taxon>
        <taxon>Prymnesiaceae</taxon>
        <taxon>Prymnesium</taxon>
    </lineage>
</organism>
<keyword evidence="10" id="KW-1185">Reference proteome</keyword>